<keyword evidence="2" id="KW-0732">Signal</keyword>
<feature type="chain" id="PRO_5045208632" evidence="2">
    <location>
        <begin position="29"/>
        <end position="1079"/>
    </location>
</feature>
<evidence type="ECO:0000256" key="1">
    <source>
        <dbReference type="ARBA" id="ARBA00022737"/>
    </source>
</evidence>
<accession>A0ABT1RVL4</accession>
<evidence type="ECO:0000256" key="2">
    <source>
        <dbReference type="SAM" id="SignalP"/>
    </source>
</evidence>
<dbReference type="RefSeq" id="WP_066867356.1">
    <property type="nucleotide sequence ID" value="NZ_CABKVV010000014.1"/>
</dbReference>
<dbReference type="Pfam" id="PF00395">
    <property type="entry name" value="SLH"/>
    <property type="match status" value="3"/>
</dbReference>
<gene>
    <name evidence="4" type="ORF">NE695_02175</name>
</gene>
<dbReference type="GeneID" id="90533891"/>
<reference evidence="4 5" key="1">
    <citation type="submission" date="2022-06" db="EMBL/GenBank/DDBJ databases">
        <title>Isolation of gut microbiota from human fecal samples.</title>
        <authorList>
            <person name="Pamer E.G."/>
            <person name="Barat B."/>
            <person name="Waligurski E."/>
            <person name="Medina S."/>
            <person name="Paddock L."/>
            <person name="Mostad J."/>
        </authorList>
    </citation>
    <scope>NUCLEOTIDE SEQUENCE [LARGE SCALE GENOMIC DNA]</scope>
    <source>
        <strain evidence="4 5">DFI.9.73</strain>
    </source>
</reference>
<dbReference type="EMBL" id="JANFZH010000003">
    <property type="protein sequence ID" value="MCQ4838719.1"/>
    <property type="molecule type" value="Genomic_DNA"/>
</dbReference>
<protein>
    <submittedName>
        <fullName evidence="4">S-layer homology domain-containing protein</fullName>
    </submittedName>
</protein>
<keyword evidence="1" id="KW-0677">Repeat</keyword>
<proteinExistence type="predicted"/>
<feature type="domain" description="SLH" evidence="3">
    <location>
        <begin position="971"/>
        <end position="1034"/>
    </location>
</feature>
<dbReference type="Proteomes" id="UP001524473">
    <property type="component" value="Unassembled WGS sequence"/>
</dbReference>
<sequence length="1079" mass="111737">MKQMGRKLMGLAMSLVLLAVLLPGTAKAESVPPTGPAGLDLTGEDAKKSMTYAYGEGTAEWVYSSDPSTTPHTLTLSGDGEIINATEGFGIFLPAGSKLVVAENAHWTVKGADGASAGYDGIRVNGDLTLEVKGNASLDTAGGTCSNTYTGGHGLYAGGELTAEVEETGSLTATGGDSQKFSGTGIACDLLHLANNGTVKASAGKANGAYSSIGLKSYSGDGVSTISGTGRLLCMGLTGITVQKKVSGLAGALEITSGTVIAVGQSSYGAETLTGTVTVKSGAALTAVGAQNGIEGSVLGDGTVFQLTAALGADFGPEDIVTEDKSTGLDLSEVKKSKLYTNVGGGTALWEYSSEPGTTPHTLTLSGDGKIEAEGDNKGITLPAGSQLVVAENAHWTVKGADSESAGYHGIYADGDLELEIKQNASLDLAGGNSNDTFFGGYFGGHGLYVKGALTAEVAKSGSLTAVGGDSSVTGGYGIWSGLLHLTNNGTVRAASGKTKDAYSSIGLWSYCGDGFSTISGTGRLLCMGDLGITVQKEESGHSGALKIKGGTVIAVGQSLSGVYMFGGMVTVESDASLTAVGAEVGINGAVSGGGKVFQFTAALDADFGPEDVVTDYQSEELDLTGVTKTTLYTNVRGGMALWEPGQTSNLLTLNGAGLSGGLGGLLLPAGENEIALLGENIMESGITLAEGNSNSLTLSGSGSLKLRKLTPEAIAVKPLIGTDSIIIAAPEPGWYATAVAGANGSDARGIPGSVFREGTGGYYTLRNSDRYFELNYRQKSGVSELLLTVEGGFGGGVYGQGTNTPIEYEGGNPYVTFRKWELAEGDGTIKNPGRASTSFTMGTEDAVVKALVDEGGPKPNPGPTLETGEHRVYLHGYEDGTLRPNGTLTREETAMIFYNLLDEASREKYETEECPFSDLRAGSWSYKAVCTLANAGLLKGDSGGLCRPGDPVTRAEYVTILTRFEPGTYEGEDLFPDIGKHWARGNINYAASKGWIEGYEDGTFRPDEKITRAEAAAVLNRALLRLPESEDDLLPGRKVFPDNTDPKQWYYLILEEAANPHEYQRKSDGIHESWTELK</sequence>
<name>A0ABT1RVL4_9FIRM</name>
<dbReference type="PROSITE" id="PS51272">
    <property type="entry name" value="SLH"/>
    <property type="match status" value="2"/>
</dbReference>
<feature type="signal peptide" evidence="2">
    <location>
        <begin position="1"/>
        <end position="28"/>
    </location>
</feature>
<organism evidence="4 5">
    <name type="scientific">Neglectibacter timonensis</name>
    <dbReference type="NCBI Taxonomy" id="1776382"/>
    <lineage>
        <taxon>Bacteria</taxon>
        <taxon>Bacillati</taxon>
        <taxon>Bacillota</taxon>
        <taxon>Clostridia</taxon>
        <taxon>Eubacteriales</taxon>
        <taxon>Oscillospiraceae</taxon>
        <taxon>Neglectibacter</taxon>
    </lineage>
</organism>
<evidence type="ECO:0000259" key="3">
    <source>
        <dbReference type="PROSITE" id="PS51272"/>
    </source>
</evidence>
<dbReference type="InterPro" id="IPR051465">
    <property type="entry name" value="Cell_Envelope_Struct_Comp"/>
</dbReference>
<dbReference type="InterPro" id="IPR001119">
    <property type="entry name" value="SLH_dom"/>
</dbReference>
<evidence type="ECO:0000313" key="4">
    <source>
        <dbReference type="EMBL" id="MCQ4838719.1"/>
    </source>
</evidence>
<keyword evidence="5" id="KW-1185">Reference proteome</keyword>
<feature type="domain" description="SLH" evidence="3">
    <location>
        <begin position="913"/>
        <end position="970"/>
    </location>
</feature>
<dbReference type="PANTHER" id="PTHR43308">
    <property type="entry name" value="OUTER MEMBRANE PROTEIN ALPHA-RELATED"/>
    <property type="match status" value="1"/>
</dbReference>
<comment type="caution">
    <text evidence="4">The sequence shown here is derived from an EMBL/GenBank/DDBJ whole genome shotgun (WGS) entry which is preliminary data.</text>
</comment>
<evidence type="ECO:0000313" key="5">
    <source>
        <dbReference type="Proteomes" id="UP001524473"/>
    </source>
</evidence>